<evidence type="ECO:0000259" key="1">
    <source>
        <dbReference type="Pfam" id="PF06985"/>
    </source>
</evidence>
<protein>
    <recommendedName>
        <fullName evidence="1">Heterokaryon incompatibility domain-containing protein</fullName>
    </recommendedName>
</protein>
<sequence length="682" mass="75645">MEKALQPNSETALIPPLISLMRSLQPLTLSPPIFLSSQLINRDLETSPCLTCDDLQGSSPKTLSIALNEISSSARQGCNACVVLYNSYLHIKDRSQGDISDEALDVTFQIPTLDAGYPLGLACLDGDGGYSWNELFTEVQAPRSPWLMIGQADERKKSARDAISVLKAWIETCQSSHPGCAMQSTRLPTRVLDVFGDRICLHIPEIKDEPYAALSHCWGKSPVIQTHRSTFEARILDIPWNDLPKTFQDAVTTTRLLGLKYLWIDSLCIIQDDAEDWTRESSNMASIYENAQIVIAASDSIDGSPGFLHDRLPAPASNAIYKGVSSGREPYEIKIREGDDHRWYGNLLPPRSQIVRDSSQLFTRGWAFQERILATRYVQFRSQELIWECKTSLWCECGTLSRPSQLREPASKHAFYQSLQSHDQSVIHSLWSRIVNTYASKALTNGNDILPALSGLAKRFQGSAAGEYLAGLWRQDLPVSLLWEAHGTRATPYRAPSWSWASIDTSTAGSSLIAESTFDSKASAPTESLATVNDVFCESSMADPTGRVSAGHLTITGQVLEIVALSRKETSRHGYESPFDWAARLSQNSAMTKSTFGFHADTIIPDLHREDLICILIAKIVAAPRALVLRKATSKYPETLLQKPILYERVGLIDRIILGSGVRSSGWWNIFRDAPVRTVTII</sequence>
<dbReference type="PANTHER" id="PTHR33112">
    <property type="entry name" value="DOMAIN PROTEIN, PUTATIVE-RELATED"/>
    <property type="match status" value="1"/>
</dbReference>
<name>A0ABR4CTZ9_9HELO</name>
<comment type="caution">
    <text evidence="2">The sequence shown here is derived from an EMBL/GenBank/DDBJ whole genome shotgun (WGS) entry which is preliminary data.</text>
</comment>
<proteinExistence type="predicted"/>
<dbReference type="Pfam" id="PF06985">
    <property type="entry name" value="HET"/>
    <property type="match status" value="1"/>
</dbReference>
<dbReference type="PANTHER" id="PTHR33112:SF9">
    <property type="entry name" value="HETEROKARYON INCOMPATIBILITY DOMAIN-CONTAINING PROTEIN"/>
    <property type="match status" value="1"/>
</dbReference>
<feature type="domain" description="Heterokaryon incompatibility" evidence="1">
    <location>
        <begin position="211"/>
        <end position="370"/>
    </location>
</feature>
<dbReference type="InterPro" id="IPR010730">
    <property type="entry name" value="HET"/>
</dbReference>
<keyword evidence="3" id="KW-1185">Reference proteome</keyword>
<evidence type="ECO:0000313" key="3">
    <source>
        <dbReference type="Proteomes" id="UP001595075"/>
    </source>
</evidence>
<accession>A0ABR4CTZ9</accession>
<dbReference type="Proteomes" id="UP001595075">
    <property type="component" value="Unassembled WGS sequence"/>
</dbReference>
<dbReference type="EMBL" id="JAZHXI010000003">
    <property type="protein sequence ID" value="KAL2073379.1"/>
    <property type="molecule type" value="Genomic_DNA"/>
</dbReference>
<reference evidence="2 3" key="1">
    <citation type="journal article" date="2024" name="Commun. Biol.">
        <title>Comparative genomic analysis of thermophilic fungi reveals convergent evolutionary adaptations and gene losses.</title>
        <authorList>
            <person name="Steindorff A.S."/>
            <person name="Aguilar-Pontes M.V."/>
            <person name="Robinson A.J."/>
            <person name="Andreopoulos B."/>
            <person name="LaButti K."/>
            <person name="Kuo A."/>
            <person name="Mondo S."/>
            <person name="Riley R."/>
            <person name="Otillar R."/>
            <person name="Haridas S."/>
            <person name="Lipzen A."/>
            <person name="Grimwood J."/>
            <person name="Schmutz J."/>
            <person name="Clum A."/>
            <person name="Reid I.D."/>
            <person name="Moisan M.C."/>
            <person name="Butler G."/>
            <person name="Nguyen T.T.M."/>
            <person name="Dewar K."/>
            <person name="Conant G."/>
            <person name="Drula E."/>
            <person name="Henrissat B."/>
            <person name="Hansel C."/>
            <person name="Singer S."/>
            <person name="Hutchinson M.I."/>
            <person name="de Vries R.P."/>
            <person name="Natvig D.O."/>
            <person name="Powell A.J."/>
            <person name="Tsang A."/>
            <person name="Grigoriev I.V."/>
        </authorList>
    </citation>
    <scope>NUCLEOTIDE SEQUENCE [LARGE SCALE GENOMIC DNA]</scope>
    <source>
        <strain evidence="2 3">CBS 494.80</strain>
    </source>
</reference>
<organism evidence="2 3">
    <name type="scientific">Oculimacula yallundae</name>
    <dbReference type="NCBI Taxonomy" id="86028"/>
    <lineage>
        <taxon>Eukaryota</taxon>
        <taxon>Fungi</taxon>
        <taxon>Dikarya</taxon>
        <taxon>Ascomycota</taxon>
        <taxon>Pezizomycotina</taxon>
        <taxon>Leotiomycetes</taxon>
        <taxon>Helotiales</taxon>
        <taxon>Ploettnerulaceae</taxon>
        <taxon>Oculimacula</taxon>
    </lineage>
</organism>
<evidence type="ECO:0000313" key="2">
    <source>
        <dbReference type="EMBL" id="KAL2073379.1"/>
    </source>
</evidence>
<gene>
    <name evidence="2" type="ORF">VTL71DRAFT_10703</name>
</gene>